<dbReference type="GO" id="GO:0016740">
    <property type="term" value="F:transferase activity"/>
    <property type="evidence" value="ECO:0007669"/>
    <property type="project" value="UniProtKB-KW"/>
</dbReference>
<dbReference type="PANTHER" id="PTHR43179">
    <property type="entry name" value="RHAMNOSYLTRANSFERASE WBBL"/>
    <property type="match status" value="1"/>
</dbReference>
<dbReference type="AlphaFoldDB" id="A0A419DEM3"/>
<dbReference type="PANTHER" id="PTHR43179:SF7">
    <property type="entry name" value="RHAMNOSYLTRANSFERASE WBBL"/>
    <property type="match status" value="1"/>
</dbReference>
<gene>
    <name evidence="2" type="ORF">C4544_02245</name>
</gene>
<dbReference type="CDD" id="cd04186">
    <property type="entry name" value="GT_2_like_c"/>
    <property type="match status" value="1"/>
</dbReference>
<dbReference type="EMBL" id="QZJW01000017">
    <property type="protein sequence ID" value="RJO61532.1"/>
    <property type="molecule type" value="Genomic_DNA"/>
</dbReference>
<dbReference type="InterPro" id="IPR029044">
    <property type="entry name" value="Nucleotide-diphossugar_trans"/>
</dbReference>
<evidence type="ECO:0000313" key="2">
    <source>
        <dbReference type="EMBL" id="RJO61532.1"/>
    </source>
</evidence>
<dbReference type="Pfam" id="PF00535">
    <property type="entry name" value="Glycos_transf_2"/>
    <property type="match status" value="1"/>
</dbReference>
<sequence>IRNKENLGFAKGCNQGAQVAKGEILLFLNNDTEVQVGWLESMLEVLKDKKTAIAGSKLLFPDGLVQHAGVAISNDHIPRPIYYREGADRPYVNKRREFKAVTAACMAINKEVFKEVRGFDEKYINGMEDVDLCLKVFHEGYKVIYCPQSVVVHHESISSGRHDKDIKNMDIFLEKWGSEVPNEQKYYKEDGRSWFYKKDKELVNKYYNIYYDRKPLLLQVPGYLYRIFHKFMTGLILFIKFDFKELKIRLTSK</sequence>
<protein>
    <submittedName>
        <fullName evidence="2">Glycosyltransferase</fullName>
    </submittedName>
</protein>
<proteinExistence type="predicted"/>
<accession>A0A419DEM3</accession>
<evidence type="ECO:0000259" key="1">
    <source>
        <dbReference type="Pfam" id="PF00535"/>
    </source>
</evidence>
<reference evidence="2 3" key="1">
    <citation type="journal article" date="2017" name="ISME J.">
        <title>Energy and carbon metabolisms in a deep terrestrial subsurface fluid microbial community.</title>
        <authorList>
            <person name="Momper L."/>
            <person name="Jungbluth S.P."/>
            <person name="Lee M.D."/>
            <person name="Amend J.P."/>
        </authorList>
    </citation>
    <scope>NUCLEOTIDE SEQUENCE [LARGE SCALE GENOMIC DNA]</scope>
    <source>
        <strain evidence="2">SURF_29</strain>
    </source>
</reference>
<dbReference type="InterPro" id="IPR001173">
    <property type="entry name" value="Glyco_trans_2-like"/>
</dbReference>
<organism evidence="2 3">
    <name type="scientific">candidate division WS5 bacterium</name>
    <dbReference type="NCBI Taxonomy" id="2093353"/>
    <lineage>
        <taxon>Bacteria</taxon>
        <taxon>candidate division WS5</taxon>
    </lineage>
</organism>
<keyword evidence="2" id="KW-0808">Transferase</keyword>
<dbReference type="Proteomes" id="UP000285655">
    <property type="component" value="Unassembled WGS sequence"/>
</dbReference>
<dbReference type="Gene3D" id="3.90.550.10">
    <property type="entry name" value="Spore Coat Polysaccharide Biosynthesis Protein SpsA, Chain A"/>
    <property type="match status" value="1"/>
</dbReference>
<name>A0A419DEM3_9BACT</name>
<feature type="domain" description="Glycosyltransferase 2-like" evidence="1">
    <location>
        <begin position="1"/>
        <end position="115"/>
    </location>
</feature>
<feature type="non-terminal residue" evidence="2">
    <location>
        <position position="1"/>
    </location>
</feature>
<evidence type="ECO:0000313" key="3">
    <source>
        <dbReference type="Proteomes" id="UP000285655"/>
    </source>
</evidence>
<dbReference type="SUPFAM" id="SSF53448">
    <property type="entry name" value="Nucleotide-diphospho-sugar transferases"/>
    <property type="match status" value="1"/>
</dbReference>
<comment type="caution">
    <text evidence="2">The sequence shown here is derived from an EMBL/GenBank/DDBJ whole genome shotgun (WGS) entry which is preliminary data.</text>
</comment>